<dbReference type="SUPFAM" id="SSF53927">
    <property type="entry name" value="Cytidine deaminase-like"/>
    <property type="match status" value="1"/>
</dbReference>
<dbReference type="InterPro" id="IPR002734">
    <property type="entry name" value="RibDG_C"/>
</dbReference>
<dbReference type="RefSeq" id="WP_305891863.1">
    <property type="nucleotide sequence ID" value="NZ_JAUZVZ010000001.1"/>
</dbReference>
<comment type="similarity">
    <text evidence="5 12">In the C-terminal section; belongs to the HTP reductase family.</text>
</comment>
<dbReference type="Pfam" id="PF00383">
    <property type="entry name" value="dCMP_cyt_deam_1"/>
    <property type="match status" value="1"/>
</dbReference>
<dbReference type="PANTHER" id="PTHR38011:SF7">
    <property type="entry name" value="2,5-DIAMINO-6-RIBOSYLAMINO-4(3H)-PYRIMIDINONE 5'-PHOSPHATE REDUCTASE"/>
    <property type="match status" value="1"/>
</dbReference>
<evidence type="ECO:0000256" key="2">
    <source>
        <dbReference type="ARBA" id="ARBA00004882"/>
    </source>
</evidence>
<accession>A0ABT9GU56</accession>
<keyword evidence="7 12" id="KW-0479">Metal-binding</keyword>
<keyword evidence="15" id="KW-1185">Reference proteome</keyword>
<dbReference type="PROSITE" id="PS00903">
    <property type="entry name" value="CYT_DCMP_DEAMINASES_1"/>
    <property type="match status" value="1"/>
</dbReference>
<dbReference type="InterPro" id="IPR016192">
    <property type="entry name" value="APOBEC/CMP_deaminase_Zn-bd"/>
</dbReference>
<dbReference type="GO" id="GO:0008835">
    <property type="term" value="F:diaminohydroxyphosphoribosylaminopyrimidine deaminase activity"/>
    <property type="evidence" value="ECO:0007669"/>
    <property type="project" value="UniProtKB-EC"/>
</dbReference>
<evidence type="ECO:0000256" key="11">
    <source>
        <dbReference type="ARBA" id="ARBA00023268"/>
    </source>
</evidence>
<evidence type="ECO:0000313" key="14">
    <source>
        <dbReference type="EMBL" id="MDP4534590.1"/>
    </source>
</evidence>
<evidence type="ECO:0000256" key="7">
    <source>
        <dbReference type="ARBA" id="ARBA00022723"/>
    </source>
</evidence>
<keyword evidence="6 12" id="KW-0686">Riboflavin biosynthesis</keyword>
<keyword evidence="9 12" id="KW-0521">NADP</keyword>
<evidence type="ECO:0000256" key="12">
    <source>
        <dbReference type="PIRNR" id="PIRNR006769"/>
    </source>
</evidence>
<dbReference type="InterPro" id="IPR002125">
    <property type="entry name" value="CMP_dCMP_dom"/>
</dbReference>
<dbReference type="InterPro" id="IPR024072">
    <property type="entry name" value="DHFR-like_dom_sf"/>
</dbReference>
<dbReference type="Proteomes" id="UP001231616">
    <property type="component" value="Unassembled WGS sequence"/>
</dbReference>
<comment type="catalytic activity">
    <reaction evidence="12">
        <text>5-amino-6-(5-phospho-D-ribitylamino)uracil + NADP(+) = 5-amino-6-(5-phospho-D-ribosylamino)uracil + NADPH + H(+)</text>
        <dbReference type="Rhea" id="RHEA:17845"/>
        <dbReference type="ChEBI" id="CHEBI:15378"/>
        <dbReference type="ChEBI" id="CHEBI:57783"/>
        <dbReference type="ChEBI" id="CHEBI:58349"/>
        <dbReference type="ChEBI" id="CHEBI:58421"/>
        <dbReference type="ChEBI" id="CHEBI:58453"/>
        <dbReference type="EC" id="1.1.1.193"/>
    </reaction>
</comment>
<evidence type="ECO:0000256" key="3">
    <source>
        <dbReference type="ARBA" id="ARBA00004910"/>
    </source>
</evidence>
<comment type="function">
    <text evidence="1 12">Converts 2,5-diamino-6-(ribosylamino)-4(3h)-pyrimidinone 5'-phosphate into 5-amino-6-(ribosylamino)-2,4(1h,3h)-pyrimidinedione 5'-phosphate.</text>
</comment>
<comment type="catalytic activity">
    <reaction evidence="12">
        <text>2,5-diamino-6-hydroxy-4-(5-phosphoribosylamino)-pyrimidine + H2O + H(+) = 5-amino-6-(5-phospho-D-ribosylamino)uracil + NH4(+)</text>
        <dbReference type="Rhea" id="RHEA:21868"/>
        <dbReference type="ChEBI" id="CHEBI:15377"/>
        <dbReference type="ChEBI" id="CHEBI:15378"/>
        <dbReference type="ChEBI" id="CHEBI:28938"/>
        <dbReference type="ChEBI" id="CHEBI:58453"/>
        <dbReference type="ChEBI" id="CHEBI:58614"/>
        <dbReference type="EC" id="3.5.4.26"/>
    </reaction>
</comment>
<comment type="similarity">
    <text evidence="4 12">In the N-terminal section; belongs to the cytidine and deoxycytidylate deaminase family.</text>
</comment>
<gene>
    <name evidence="14" type="primary">ribD</name>
    <name evidence="14" type="ORF">Q3O60_00070</name>
</gene>
<keyword evidence="8 12" id="KW-0862">Zinc</keyword>
<dbReference type="Gene3D" id="3.40.430.10">
    <property type="entry name" value="Dihydrofolate Reductase, subunit A"/>
    <property type="match status" value="1"/>
</dbReference>
<dbReference type="EMBL" id="JAUZVZ010000001">
    <property type="protein sequence ID" value="MDP4534590.1"/>
    <property type="molecule type" value="Genomic_DNA"/>
</dbReference>
<comment type="caution">
    <text evidence="14">The sequence shown here is derived from an EMBL/GenBank/DDBJ whole genome shotgun (WGS) entry which is preliminary data.</text>
</comment>
<comment type="cofactor">
    <cofactor evidence="12">
        <name>Zn(2+)</name>
        <dbReference type="ChEBI" id="CHEBI:29105"/>
    </cofactor>
    <text evidence="12">Binds 1 zinc ion.</text>
</comment>
<dbReference type="Gene3D" id="3.40.140.10">
    <property type="entry name" value="Cytidine Deaminase, domain 2"/>
    <property type="match status" value="1"/>
</dbReference>
<dbReference type="NCBIfam" id="TIGR00227">
    <property type="entry name" value="ribD_Cterm"/>
    <property type="match status" value="1"/>
</dbReference>
<dbReference type="PANTHER" id="PTHR38011">
    <property type="entry name" value="DIHYDROFOLATE REDUCTASE FAMILY PROTEIN (AFU_ORTHOLOGUE AFUA_8G06820)"/>
    <property type="match status" value="1"/>
</dbReference>
<dbReference type="InterPro" id="IPR050765">
    <property type="entry name" value="Riboflavin_Biosynth_HTPR"/>
</dbReference>
<protein>
    <recommendedName>
        <fullName evidence="12">Riboflavin biosynthesis protein RibD</fullName>
    </recommendedName>
    <domain>
        <recommendedName>
            <fullName evidence="12">Diaminohydroxyphosphoribosylaminopyrimidine deaminase</fullName>
            <shortName evidence="12">DRAP deaminase</shortName>
            <ecNumber evidence="12">3.5.4.26</ecNumber>
        </recommendedName>
        <alternativeName>
            <fullName evidence="12">Riboflavin-specific deaminase</fullName>
        </alternativeName>
    </domain>
    <domain>
        <recommendedName>
            <fullName evidence="12">5-amino-6-(5-phosphoribosylamino)uracil reductase</fullName>
            <ecNumber evidence="12">1.1.1.193</ecNumber>
        </recommendedName>
        <alternativeName>
            <fullName evidence="12">HTP reductase</fullName>
        </alternativeName>
    </domain>
</protein>
<dbReference type="NCBIfam" id="TIGR00326">
    <property type="entry name" value="eubact_ribD"/>
    <property type="match status" value="1"/>
</dbReference>
<evidence type="ECO:0000256" key="1">
    <source>
        <dbReference type="ARBA" id="ARBA00002151"/>
    </source>
</evidence>
<evidence type="ECO:0000313" key="15">
    <source>
        <dbReference type="Proteomes" id="UP001231616"/>
    </source>
</evidence>
<dbReference type="InterPro" id="IPR011549">
    <property type="entry name" value="RibD_C"/>
</dbReference>
<comment type="pathway">
    <text evidence="3 12">Cofactor biosynthesis; riboflavin biosynthesis; 5-amino-6-(D-ribitylamino)uracil from GTP: step 3/4.</text>
</comment>
<evidence type="ECO:0000256" key="9">
    <source>
        <dbReference type="ARBA" id="ARBA00022857"/>
    </source>
</evidence>
<evidence type="ECO:0000256" key="10">
    <source>
        <dbReference type="ARBA" id="ARBA00023002"/>
    </source>
</evidence>
<reference evidence="14 15" key="1">
    <citation type="submission" date="2023-08" db="EMBL/GenBank/DDBJ databases">
        <authorList>
            <person name="Joshi A."/>
            <person name="Thite S."/>
        </authorList>
    </citation>
    <scope>NUCLEOTIDE SEQUENCE [LARGE SCALE GENOMIC DNA]</scope>
    <source>
        <strain evidence="14 15">AC40</strain>
    </source>
</reference>
<dbReference type="InterPro" id="IPR016193">
    <property type="entry name" value="Cytidine_deaminase-like"/>
</dbReference>
<keyword evidence="10 12" id="KW-0560">Oxidoreductase</keyword>
<evidence type="ECO:0000256" key="4">
    <source>
        <dbReference type="ARBA" id="ARBA00005259"/>
    </source>
</evidence>
<dbReference type="InterPro" id="IPR004794">
    <property type="entry name" value="Eubact_RibD"/>
</dbReference>
<dbReference type="PROSITE" id="PS51747">
    <property type="entry name" value="CYT_DCMP_DEAMINASES_2"/>
    <property type="match status" value="1"/>
</dbReference>
<evidence type="ECO:0000259" key="13">
    <source>
        <dbReference type="PROSITE" id="PS51747"/>
    </source>
</evidence>
<keyword evidence="12 14" id="KW-0378">Hydrolase</keyword>
<name>A0ABT9GU56_9GAMM</name>
<organism evidence="14 15">
    <name type="scientific">Alkalimonas collagenimarina</name>
    <dbReference type="NCBI Taxonomy" id="400390"/>
    <lineage>
        <taxon>Bacteria</taxon>
        <taxon>Pseudomonadati</taxon>
        <taxon>Pseudomonadota</taxon>
        <taxon>Gammaproteobacteria</taxon>
        <taxon>Alkalimonas</taxon>
    </lineage>
</organism>
<evidence type="ECO:0000256" key="8">
    <source>
        <dbReference type="ARBA" id="ARBA00022833"/>
    </source>
</evidence>
<dbReference type="PIRSF" id="PIRSF006769">
    <property type="entry name" value="RibD"/>
    <property type="match status" value="1"/>
</dbReference>
<feature type="domain" description="CMP/dCMP-type deaminase" evidence="13">
    <location>
        <begin position="5"/>
        <end position="127"/>
    </location>
</feature>
<dbReference type="CDD" id="cd01284">
    <property type="entry name" value="Riboflavin_deaminase-reductase"/>
    <property type="match status" value="1"/>
</dbReference>
<evidence type="ECO:0000256" key="6">
    <source>
        <dbReference type="ARBA" id="ARBA00022619"/>
    </source>
</evidence>
<dbReference type="SUPFAM" id="SSF53597">
    <property type="entry name" value="Dihydrofolate reductase-like"/>
    <property type="match status" value="1"/>
</dbReference>
<proteinExistence type="inferred from homology"/>
<dbReference type="Pfam" id="PF01872">
    <property type="entry name" value="RibD_C"/>
    <property type="match status" value="1"/>
</dbReference>
<evidence type="ECO:0000256" key="5">
    <source>
        <dbReference type="ARBA" id="ARBA00007417"/>
    </source>
</evidence>
<comment type="pathway">
    <text evidence="2 12">Cofactor biosynthesis; riboflavin biosynthesis; 5-amino-6-(D-ribitylamino)uracil from GTP: step 2/4.</text>
</comment>
<dbReference type="GO" id="GO:0008703">
    <property type="term" value="F:5-amino-6-(5-phosphoribosylamino)uracil reductase activity"/>
    <property type="evidence" value="ECO:0007669"/>
    <property type="project" value="UniProtKB-EC"/>
</dbReference>
<dbReference type="EC" id="1.1.1.193" evidence="12"/>
<sequence>MNWSPLDAQFMAQAIQLAAKGRYTTTPNPNVGCVIVKQDKVVGQGYHHQAGGPHAEVMALRQAGEQSRGATCYVTLEPCSHFGRTPPCAQALIDAGVTKVVMAMQDPNPAVAGSGAQMLQAAGIEVVSGLMADAARALNPGFLSRMERGRPLVRLKLAASLDGKTALANGKSQWITSVEARADVQHFRALSCAVLSTAETVLQDQARLTLRAEQANHPISPMQDGEWRQPVRVILDARQRLTGDEPLFQQAGDVLLVYPAGSAATAPDHAKTCYAELDSDGYFDLMAVFAALKDCAFNSLWVEAGARLAGSLLQAGLVDELVLYQAATLLGHHSRSLVDVPELTDLSQAIELSWQDIRHVGPDLRLIARVHTQEK</sequence>
<keyword evidence="11" id="KW-0511">Multifunctional enzyme</keyword>
<dbReference type="EC" id="3.5.4.26" evidence="12"/>